<dbReference type="Gene3D" id="3.50.50.60">
    <property type="entry name" value="FAD/NAD(P)-binding domain"/>
    <property type="match status" value="1"/>
</dbReference>
<name>A0A4R1N5U7_9FIRM</name>
<keyword evidence="3" id="KW-0274">FAD</keyword>
<feature type="domain" description="RsdA/BaiN/AoA(So)-like insert" evidence="5">
    <location>
        <begin position="192"/>
        <end position="353"/>
    </location>
</feature>
<evidence type="ECO:0000313" key="6">
    <source>
        <dbReference type="EMBL" id="TCK97993.1"/>
    </source>
</evidence>
<dbReference type="NCBIfam" id="TIGR00275">
    <property type="entry name" value="aminoacetone oxidase family FAD-binding enzyme"/>
    <property type="match status" value="1"/>
</dbReference>
<proteinExistence type="predicted"/>
<protein>
    <recommendedName>
        <fullName evidence="8">NAD(P)/FAD-dependent oxidoreductase</fullName>
    </recommendedName>
</protein>
<organism evidence="6 7">
    <name type="scientific">Natranaerovirga hydrolytica</name>
    <dbReference type="NCBI Taxonomy" id="680378"/>
    <lineage>
        <taxon>Bacteria</taxon>
        <taxon>Bacillati</taxon>
        <taxon>Bacillota</taxon>
        <taxon>Clostridia</taxon>
        <taxon>Lachnospirales</taxon>
        <taxon>Natranaerovirgaceae</taxon>
        <taxon>Natranaerovirga</taxon>
    </lineage>
</organism>
<dbReference type="EMBL" id="SMGQ01000011">
    <property type="protein sequence ID" value="TCK97993.1"/>
    <property type="molecule type" value="Genomic_DNA"/>
</dbReference>
<reference evidence="6 7" key="1">
    <citation type="submission" date="2019-03" db="EMBL/GenBank/DDBJ databases">
        <title>Genomic Encyclopedia of Type Strains, Phase IV (KMG-IV): sequencing the most valuable type-strain genomes for metagenomic binning, comparative biology and taxonomic classification.</title>
        <authorList>
            <person name="Goeker M."/>
        </authorList>
    </citation>
    <scope>NUCLEOTIDE SEQUENCE [LARGE SCALE GENOMIC DNA]</scope>
    <source>
        <strain evidence="6 7">DSM 24176</strain>
    </source>
</reference>
<evidence type="ECO:0000259" key="4">
    <source>
        <dbReference type="Pfam" id="PF03486"/>
    </source>
</evidence>
<feature type="domain" description="RsdA/BaiN/AoA(So)-like Rossmann fold-like" evidence="4">
    <location>
        <begin position="3"/>
        <end position="406"/>
    </location>
</feature>
<dbReference type="Gene3D" id="1.10.8.260">
    <property type="entry name" value="HI0933 insert domain-like"/>
    <property type="match status" value="1"/>
</dbReference>
<comment type="cofactor">
    <cofactor evidence="1">
        <name>FAD</name>
        <dbReference type="ChEBI" id="CHEBI:57692"/>
    </cofactor>
</comment>
<dbReference type="Pfam" id="PF03486">
    <property type="entry name" value="HI0933_like"/>
    <property type="match status" value="1"/>
</dbReference>
<dbReference type="InterPro" id="IPR036188">
    <property type="entry name" value="FAD/NAD-bd_sf"/>
</dbReference>
<dbReference type="OrthoDB" id="9773233at2"/>
<evidence type="ECO:0008006" key="8">
    <source>
        <dbReference type="Google" id="ProtNLM"/>
    </source>
</evidence>
<gene>
    <name evidence="6" type="ORF">EDC19_0399</name>
</gene>
<dbReference type="SUPFAM" id="SSF51905">
    <property type="entry name" value="FAD/NAD(P)-binding domain"/>
    <property type="match status" value="1"/>
</dbReference>
<accession>A0A4R1N5U7</accession>
<dbReference type="PANTHER" id="PTHR42887:SF2">
    <property type="entry name" value="OS12G0638800 PROTEIN"/>
    <property type="match status" value="1"/>
</dbReference>
<dbReference type="PANTHER" id="PTHR42887">
    <property type="entry name" value="OS12G0638800 PROTEIN"/>
    <property type="match status" value="1"/>
</dbReference>
<dbReference type="AlphaFoldDB" id="A0A4R1N5U7"/>
<evidence type="ECO:0000256" key="1">
    <source>
        <dbReference type="ARBA" id="ARBA00001974"/>
    </source>
</evidence>
<dbReference type="RefSeq" id="WP_132279743.1">
    <property type="nucleotide sequence ID" value="NZ_SMGQ01000011.1"/>
</dbReference>
<comment type="caution">
    <text evidence="6">The sequence shown here is derived from an EMBL/GenBank/DDBJ whole genome shotgun (WGS) entry which is preliminary data.</text>
</comment>
<evidence type="ECO:0000313" key="7">
    <source>
        <dbReference type="Proteomes" id="UP000294545"/>
    </source>
</evidence>
<dbReference type="SUPFAM" id="SSF160996">
    <property type="entry name" value="HI0933 insert domain-like"/>
    <property type="match status" value="1"/>
</dbReference>
<dbReference type="Proteomes" id="UP000294545">
    <property type="component" value="Unassembled WGS sequence"/>
</dbReference>
<evidence type="ECO:0000259" key="5">
    <source>
        <dbReference type="Pfam" id="PF22780"/>
    </source>
</evidence>
<dbReference type="InterPro" id="IPR057661">
    <property type="entry name" value="RsdA/BaiN/AoA(So)_Rossmann"/>
</dbReference>
<dbReference type="InterPro" id="IPR055178">
    <property type="entry name" value="RsdA/BaiN/AoA(So)-like_dom"/>
</dbReference>
<evidence type="ECO:0000256" key="2">
    <source>
        <dbReference type="ARBA" id="ARBA00022630"/>
    </source>
</evidence>
<evidence type="ECO:0000256" key="3">
    <source>
        <dbReference type="ARBA" id="ARBA00022827"/>
    </source>
</evidence>
<dbReference type="Pfam" id="PF22780">
    <property type="entry name" value="HI0933_like_1st"/>
    <property type="match status" value="1"/>
</dbReference>
<sequence length="408" mass="45598">MKKVLIVGGGPAGMIAGIMAARNNHQVILLEKNDKLGKKLFITGKGRCNLTNACDLDFLFSQVMTNSKFLYSAFYTFSNEATIQFFNELGLKTKVERGNRVFPKSDKSSDVIKVLENELKRLNVNIQYNAEAVEVLVDDNRCKGIQLKNKEKLYADAVVIATGGLSYKSTGSTGDGYDFARKMGHTIKKTSPSLVPIETKEQWVKYLQGLALKNVKVSIEDNHQKQLYEDFGEMLFTHFGLSGPLILSGSRYMINHLDKGLKVKIDLKPALNDHDLDKRLVKDFEKYQKKQFKNALDDLLPKKLIPIIIQLSNIPEEKTVSNITKVERQELVQVLKGLTCHISGLRDYKEAIITAGGIHVKEIHPHTMESKLVSGVYFVGEVLDIDALTGGYNLQVAWSTGYLAGLNI</sequence>
<dbReference type="InterPro" id="IPR023166">
    <property type="entry name" value="BaiN-like_dom_sf"/>
</dbReference>
<dbReference type="PRINTS" id="PR00368">
    <property type="entry name" value="FADPNR"/>
</dbReference>
<keyword evidence="2" id="KW-0285">Flavoprotein</keyword>
<dbReference type="InterPro" id="IPR004792">
    <property type="entry name" value="BaiN-like"/>
</dbReference>
<dbReference type="Gene3D" id="2.40.30.10">
    <property type="entry name" value="Translation factors"/>
    <property type="match status" value="1"/>
</dbReference>
<keyword evidence="7" id="KW-1185">Reference proteome</keyword>